<accession>B2IC09</accession>
<feature type="transmembrane region" description="Helical" evidence="1">
    <location>
        <begin position="20"/>
        <end position="44"/>
    </location>
</feature>
<reference evidence="3" key="1">
    <citation type="submission" date="2008-03" db="EMBL/GenBank/DDBJ databases">
        <title>Complete sequence of chromosome of Beijerinckia indica subsp. indica ATCC 9039.</title>
        <authorList>
            <consortium name="US DOE Joint Genome Institute"/>
            <person name="Copeland A."/>
            <person name="Lucas S."/>
            <person name="Lapidus A."/>
            <person name="Glavina del Rio T."/>
            <person name="Dalin E."/>
            <person name="Tice H."/>
            <person name="Bruce D."/>
            <person name="Goodwin L."/>
            <person name="Pitluck S."/>
            <person name="LaButti K."/>
            <person name="Schmutz J."/>
            <person name="Larimer F."/>
            <person name="Land M."/>
            <person name="Hauser L."/>
            <person name="Kyrpides N."/>
            <person name="Mikhailova N."/>
            <person name="Dunfield P.F."/>
            <person name="Dedysh S.N."/>
            <person name="Liesack W."/>
            <person name="Saw J.H."/>
            <person name="Alam M."/>
            <person name="Chen Y."/>
            <person name="Murrell J.C."/>
            <person name="Richardson P."/>
        </authorList>
    </citation>
    <scope>NUCLEOTIDE SEQUENCE [LARGE SCALE GENOMIC DNA]</scope>
    <source>
        <strain evidence="3">ATCC 9039 / DSM 1715 / NCIMB 8712</strain>
    </source>
</reference>
<dbReference type="eggNOG" id="COG5436">
    <property type="taxonomic scope" value="Bacteria"/>
</dbReference>
<reference evidence="2 3" key="2">
    <citation type="journal article" date="2010" name="J. Bacteriol.">
        <title>Complete genome sequence of Beijerinckia indica subsp. indica.</title>
        <authorList>
            <person name="Tamas I."/>
            <person name="Dedysh S.N."/>
            <person name="Liesack W."/>
            <person name="Stott M.B."/>
            <person name="Alam M."/>
            <person name="Murrell J.C."/>
            <person name="Dunfield P.F."/>
        </authorList>
    </citation>
    <scope>NUCLEOTIDE SEQUENCE [LARGE SCALE GENOMIC DNA]</scope>
    <source>
        <strain evidence="3">ATCC 9039 / DSM 1715 / NCIMB 8712</strain>
    </source>
</reference>
<name>B2IC09_BEII9</name>
<dbReference type="Proteomes" id="UP000001695">
    <property type="component" value="Chromosome"/>
</dbReference>
<dbReference type="STRING" id="395963.Bind_1633"/>
<organism evidence="2 3">
    <name type="scientific">Beijerinckia indica subsp. indica (strain ATCC 9039 / DSM 1715 / NCIMB 8712)</name>
    <dbReference type="NCBI Taxonomy" id="395963"/>
    <lineage>
        <taxon>Bacteria</taxon>
        <taxon>Pseudomonadati</taxon>
        <taxon>Pseudomonadota</taxon>
        <taxon>Alphaproteobacteria</taxon>
        <taxon>Hyphomicrobiales</taxon>
        <taxon>Beijerinckiaceae</taxon>
        <taxon>Beijerinckia</taxon>
    </lineage>
</organism>
<keyword evidence="3" id="KW-1185">Reference proteome</keyword>
<keyword evidence="1" id="KW-1133">Transmembrane helix</keyword>
<evidence type="ECO:0008006" key="4">
    <source>
        <dbReference type="Google" id="ProtNLM"/>
    </source>
</evidence>
<protein>
    <recommendedName>
        <fullName evidence="4">DUF1254 domain-containing protein</fullName>
    </recommendedName>
</protein>
<dbReference type="HOGENOM" id="CLU_113999_0_0_5"/>
<evidence type="ECO:0000256" key="1">
    <source>
        <dbReference type="SAM" id="Phobius"/>
    </source>
</evidence>
<keyword evidence="1" id="KW-0472">Membrane</keyword>
<evidence type="ECO:0000313" key="3">
    <source>
        <dbReference type="Proteomes" id="UP000001695"/>
    </source>
</evidence>
<evidence type="ECO:0000313" key="2">
    <source>
        <dbReference type="EMBL" id="ACB95264.1"/>
    </source>
</evidence>
<proteinExistence type="predicted"/>
<sequence>MKVRSATVPPMKEGRLLGALLYLGGVLCLALAVHIATILALPFLAGEKAMMRWAAFATPGHPGLPPSPTASGTGAPFEDPALVQGLCLFDLSERPFRLDAEIKGMEFVSFSFHRPSGESFYAVTDRAAQHGRIHLLLLDQQQFDDLESDSEDVGTDHTAAAAGEDLRIIAPDQSGFILIRALVTRPSQRDEIKNWMQTIQCRKADEASR</sequence>
<gene>
    <name evidence="2" type="ordered locus">Bind_1633</name>
</gene>
<dbReference type="AlphaFoldDB" id="B2IC09"/>
<keyword evidence="1" id="KW-0812">Transmembrane</keyword>
<dbReference type="KEGG" id="bid:Bind_1633"/>
<dbReference type="EMBL" id="CP001016">
    <property type="protein sequence ID" value="ACB95264.1"/>
    <property type="molecule type" value="Genomic_DNA"/>
</dbReference>